<evidence type="ECO:0000259" key="3">
    <source>
        <dbReference type="PROSITE" id="PS51831"/>
    </source>
</evidence>
<dbReference type="CDD" id="cd00077">
    <property type="entry name" value="HDc"/>
    <property type="match status" value="1"/>
</dbReference>
<dbReference type="InterPro" id="IPR050135">
    <property type="entry name" value="dGTPase-like"/>
</dbReference>
<dbReference type="InterPro" id="IPR023023">
    <property type="entry name" value="dNTPase_2"/>
</dbReference>
<accession>A0A0F4VMF5</accession>
<comment type="caution">
    <text evidence="4">The sequence shown here is derived from an EMBL/GenBank/DDBJ whole genome shotgun (WGS) entry which is preliminary data.</text>
</comment>
<dbReference type="InterPro" id="IPR006261">
    <property type="entry name" value="dGTPase"/>
</dbReference>
<dbReference type="InterPro" id="IPR026875">
    <property type="entry name" value="PHydrolase_assoc_dom"/>
</dbReference>
<dbReference type="SMART" id="SM00471">
    <property type="entry name" value="HDc"/>
    <property type="match status" value="1"/>
</dbReference>
<dbReference type="NCBIfam" id="TIGR01353">
    <property type="entry name" value="dGTP_triPase"/>
    <property type="match status" value="1"/>
</dbReference>
<dbReference type="AlphaFoldDB" id="A0A0F4VMF5"/>
<comment type="similarity">
    <text evidence="2">Belongs to the dGTPase family. Type 2 subfamily.</text>
</comment>
<dbReference type="PATRIC" id="fig|556287.9.peg.623"/>
<evidence type="ECO:0000313" key="4">
    <source>
        <dbReference type="EMBL" id="KJZ81872.1"/>
    </source>
</evidence>
<evidence type="ECO:0000256" key="2">
    <source>
        <dbReference type="HAMAP-Rule" id="MF_01212"/>
    </source>
</evidence>
<dbReference type="InterPro" id="IPR003607">
    <property type="entry name" value="HD/PDEase_dom"/>
</dbReference>
<evidence type="ECO:0000313" key="5">
    <source>
        <dbReference type="Proteomes" id="UP000033731"/>
    </source>
</evidence>
<dbReference type="Pfam" id="PF01966">
    <property type="entry name" value="HD"/>
    <property type="match status" value="1"/>
</dbReference>
<dbReference type="GO" id="GO:0008832">
    <property type="term" value="F:dGTPase activity"/>
    <property type="evidence" value="ECO:0007669"/>
    <property type="project" value="TreeGrafter"/>
</dbReference>
<keyword evidence="1 2" id="KW-0378">Hydrolase</keyword>
<dbReference type="InterPro" id="IPR006674">
    <property type="entry name" value="HD_domain"/>
</dbReference>
<name>A0A0F4VMF5_9HYPH</name>
<gene>
    <name evidence="4" type="ORF">DJ66_0600</name>
</gene>
<reference evidence="4 5" key="1">
    <citation type="journal article" date="2015" name="Phytopathology">
        <title>Genomes of Candidatus Liberibacter solanacearum haplotype A from New Zealand and the USA suggest significant genome plasticity in the species.</title>
        <authorList>
            <person name="Thompson S.M."/>
            <person name="Johnson C.P."/>
            <person name="Lu A.Y."/>
            <person name="Frampton R.A."/>
            <person name="Sullivan K.L."/>
            <person name="Fiers M.W."/>
            <person name="Crowhurst R.N."/>
            <person name="Pitman A.R."/>
            <person name="Scott I."/>
            <person name="Gudmestad N.C."/>
            <person name="Smith G.R."/>
        </authorList>
    </citation>
    <scope>NUCLEOTIDE SEQUENCE [LARGE SCALE GENOMIC DNA]</scope>
    <source>
        <strain evidence="4 5">LsoNZ1</strain>
    </source>
</reference>
<proteinExistence type="inferred from homology"/>
<evidence type="ECO:0000256" key="1">
    <source>
        <dbReference type="ARBA" id="ARBA00022801"/>
    </source>
</evidence>
<dbReference type="Pfam" id="PF13286">
    <property type="entry name" value="HD_assoc"/>
    <property type="match status" value="1"/>
</dbReference>
<dbReference type="SUPFAM" id="SSF109604">
    <property type="entry name" value="HD-domain/PDEase-like"/>
    <property type="match status" value="1"/>
</dbReference>
<dbReference type="HAMAP" id="MF_01212">
    <property type="entry name" value="dGTPase_type2"/>
    <property type="match status" value="1"/>
</dbReference>
<protein>
    <recommendedName>
        <fullName evidence="2">Deoxyguanosinetriphosphate triphosphohydrolase-like protein</fullName>
    </recommendedName>
</protein>
<dbReference type="PANTHER" id="PTHR11373:SF43">
    <property type="entry name" value="DEOXYGUANOSINETRIPHOSPHATE TRIPHOSPHOHYDROLASE-LIKE PROTEIN"/>
    <property type="match status" value="1"/>
</dbReference>
<dbReference type="Gene3D" id="1.10.3210.10">
    <property type="entry name" value="Hypothetical protein af1432"/>
    <property type="match status" value="1"/>
</dbReference>
<dbReference type="Proteomes" id="UP000033731">
    <property type="component" value="Unassembled WGS sequence"/>
</dbReference>
<dbReference type="GO" id="GO:0006203">
    <property type="term" value="P:dGTP catabolic process"/>
    <property type="evidence" value="ECO:0007669"/>
    <property type="project" value="TreeGrafter"/>
</dbReference>
<dbReference type="PANTHER" id="PTHR11373">
    <property type="entry name" value="DEOXYNUCLEOSIDE TRIPHOSPHATE TRIPHOSPHOHYDROLASE"/>
    <property type="match status" value="1"/>
</dbReference>
<organism evidence="4 5">
    <name type="scientific">Candidatus Liberibacter solanacearum</name>
    <dbReference type="NCBI Taxonomy" id="556287"/>
    <lineage>
        <taxon>Bacteria</taxon>
        <taxon>Pseudomonadati</taxon>
        <taxon>Pseudomonadota</taxon>
        <taxon>Alphaproteobacteria</taxon>
        <taxon>Hyphomicrobiales</taxon>
        <taxon>Rhizobiaceae</taxon>
        <taxon>Liberibacter</taxon>
    </lineage>
</organism>
<dbReference type="PROSITE" id="PS51831">
    <property type="entry name" value="HD"/>
    <property type="match status" value="1"/>
</dbReference>
<feature type="domain" description="HD" evidence="3">
    <location>
        <begin position="97"/>
        <end position="240"/>
    </location>
</feature>
<dbReference type="EMBL" id="JMTK01000002">
    <property type="protein sequence ID" value="KJZ81872.1"/>
    <property type="molecule type" value="Genomic_DNA"/>
</dbReference>
<dbReference type="NCBIfam" id="NF002328">
    <property type="entry name" value="PRK01286.1-3"/>
    <property type="match status" value="1"/>
</dbReference>
<dbReference type="NCBIfam" id="NF002326">
    <property type="entry name" value="PRK01286.1-1"/>
    <property type="match status" value="1"/>
</dbReference>
<sequence>MIVCLVLTSNNDSIILGEKQGNKVIARRKLGFGYQKKAVYAANPAQSLGRIYEEKKSLTRSEFQRDRDRIIHTTAFRRLKDKTQVFFGRHRDHYRTRLLHTIEVSQIARSLARALRLDEDLAEGIALAHDFGHPPFGHTGENILQELLAFCGGFDHNIQSFRIVTELEKSYADFDGINLTWEVLEGLLGHNGPFLPQDSKAPKSIPKIFFDYQHKHGLNLSSFANLEAQVAAIADDIAYNAHDIDDSVRAGFLTFDMLEEISFLKKQIIELKDLYHNLDDTRLAHELVRRQITAMVEDVITVSQNRIAQLKPRSIHDIRSASYRIVDFSDDMAIVDKEIKSMLFKYVYHHPRIMICRDQIAGIIRNLFSAYMSDSRKMRGYDNLGCEKDITDAVKARKIGDYLAGMTDSYAIREHNILFGYIPDFAVDKF</sequence>
<keyword evidence="5" id="KW-1185">Reference proteome</keyword>